<sequence>MIVISNAVVLTPHLEFPPFSPVIGWQNIVTTGTLAADTEASGFPASNVANPSTAEIWKAADTTKQYLTVTPPGMEPVDYWAVARHNFGSAQIPISIERYDAVEDEWQEIVAPFLLSNDEPLMIRFDANEGAPTRLCMDVGSEPATAAVVYAGKLLILPPHISLGFTPINYGRRTDVSEDVSERGNFLGRPQFSSWRESVMSLVYIDEDWYEENMDAFIASAQSRPFFVAWNPLHRPRHVGYCWIKAGSNPEPSYQTSTGLMSIELPMRGIAS</sequence>
<reference evidence="1 2" key="1">
    <citation type="submission" date="2015-10" db="EMBL/GenBank/DDBJ databases">
        <title>Transcriptomic analysis of a linuron degrading triple-species bacterial consortium.</title>
        <authorList>
            <person name="Albers P."/>
        </authorList>
    </citation>
    <scope>NUCLEOTIDE SEQUENCE [LARGE SCALE GENOMIC DNA]</scope>
    <source>
        <strain evidence="1 2">WDL6</strain>
    </source>
</reference>
<comment type="caution">
    <text evidence="1">The sequence shown here is derived from an EMBL/GenBank/DDBJ whole genome shotgun (WGS) entry which is preliminary data.</text>
</comment>
<proteinExistence type="predicted"/>
<dbReference type="RefSeq" id="WP_068459959.1">
    <property type="nucleotide sequence ID" value="NZ_LMTR01000028.1"/>
</dbReference>
<protein>
    <submittedName>
        <fullName evidence="1">Uncharacterized protein</fullName>
    </submittedName>
</protein>
<dbReference type="STRING" id="121290.APY04_0839"/>
<dbReference type="AlphaFoldDB" id="A0A109BL01"/>
<dbReference type="Proteomes" id="UP000059074">
    <property type="component" value="Unassembled WGS sequence"/>
</dbReference>
<evidence type="ECO:0000313" key="1">
    <source>
        <dbReference type="EMBL" id="KWT70778.1"/>
    </source>
</evidence>
<accession>A0A109BL01</accession>
<name>A0A109BL01_HYPSL</name>
<keyword evidence="2" id="KW-1185">Reference proteome</keyword>
<dbReference type="OrthoDB" id="8221842at2"/>
<dbReference type="PATRIC" id="fig|121290.4.peg.3536"/>
<evidence type="ECO:0000313" key="2">
    <source>
        <dbReference type="Proteomes" id="UP000059074"/>
    </source>
</evidence>
<dbReference type="EMBL" id="LMTR01000028">
    <property type="protein sequence ID" value="KWT70778.1"/>
    <property type="molecule type" value="Genomic_DNA"/>
</dbReference>
<organism evidence="1 2">
    <name type="scientific">Hyphomicrobium sulfonivorans</name>
    <dbReference type="NCBI Taxonomy" id="121290"/>
    <lineage>
        <taxon>Bacteria</taxon>
        <taxon>Pseudomonadati</taxon>
        <taxon>Pseudomonadota</taxon>
        <taxon>Alphaproteobacteria</taxon>
        <taxon>Hyphomicrobiales</taxon>
        <taxon>Hyphomicrobiaceae</taxon>
        <taxon>Hyphomicrobium</taxon>
    </lineage>
</organism>
<gene>
    <name evidence="1" type="ORF">APY04_0839</name>
</gene>